<feature type="region of interest" description="Disordered" evidence="4">
    <location>
        <begin position="486"/>
        <end position="511"/>
    </location>
</feature>
<feature type="repeat" description="WD" evidence="3">
    <location>
        <begin position="275"/>
        <end position="316"/>
    </location>
</feature>
<evidence type="ECO:0000256" key="1">
    <source>
        <dbReference type="ARBA" id="ARBA00022574"/>
    </source>
</evidence>
<feature type="compositionally biased region" description="Basic residues" evidence="4">
    <location>
        <begin position="488"/>
        <end position="498"/>
    </location>
</feature>
<name>A0A8D8PVL5_9HEMI</name>
<evidence type="ECO:0000313" key="5">
    <source>
        <dbReference type="EMBL" id="CAG6616882.1"/>
    </source>
</evidence>
<keyword evidence="1 3" id="KW-0853">WD repeat</keyword>
<dbReference type="InterPro" id="IPR001680">
    <property type="entry name" value="WD40_rpt"/>
</dbReference>
<keyword evidence="2" id="KW-0677">Repeat</keyword>
<dbReference type="GO" id="GO:0120330">
    <property type="term" value="C:rixosome complex"/>
    <property type="evidence" value="ECO:0007669"/>
    <property type="project" value="TreeGrafter"/>
</dbReference>
<protein>
    <submittedName>
        <fullName evidence="5">WD repeat-containing protein 18</fullName>
    </submittedName>
</protein>
<feature type="compositionally biased region" description="Low complexity" evidence="4">
    <location>
        <begin position="391"/>
        <end position="419"/>
    </location>
</feature>
<feature type="region of interest" description="Disordered" evidence="4">
    <location>
        <begin position="384"/>
        <end position="420"/>
    </location>
</feature>
<dbReference type="PROSITE" id="PS50082">
    <property type="entry name" value="WD_REPEATS_2"/>
    <property type="match status" value="2"/>
</dbReference>
<organism evidence="5">
    <name type="scientific">Cacopsylla melanoneura</name>
    <dbReference type="NCBI Taxonomy" id="428564"/>
    <lineage>
        <taxon>Eukaryota</taxon>
        <taxon>Metazoa</taxon>
        <taxon>Ecdysozoa</taxon>
        <taxon>Arthropoda</taxon>
        <taxon>Hexapoda</taxon>
        <taxon>Insecta</taxon>
        <taxon>Pterygota</taxon>
        <taxon>Neoptera</taxon>
        <taxon>Paraneoptera</taxon>
        <taxon>Hemiptera</taxon>
        <taxon>Sternorrhyncha</taxon>
        <taxon>Psylloidea</taxon>
        <taxon>Psyllidae</taxon>
        <taxon>Psyllinae</taxon>
        <taxon>Cacopsylla</taxon>
    </lineage>
</organism>
<dbReference type="InterPro" id="IPR015943">
    <property type="entry name" value="WD40/YVTN_repeat-like_dom_sf"/>
</dbReference>
<dbReference type="GO" id="GO:0005656">
    <property type="term" value="C:nuclear pre-replicative complex"/>
    <property type="evidence" value="ECO:0007669"/>
    <property type="project" value="TreeGrafter"/>
</dbReference>
<proteinExistence type="predicted"/>
<dbReference type="SMART" id="SM00320">
    <property type="entry name" value="WD40"/>
    <property type="match status" value="4"/>
</dbReference>
<dbReference type="InterPro" id="IPR045227">
    <property type="entry name" value="WDR18/Ipi3/RID3"/>
</dbReference>
<dbReference type="PANTHER" id="PTHR18763">
    <property type="entry name" value="WD-REPEAT PROTEIN 18"/>
    <property type="match status" value="1"/>
</dbReference>
<dbReference type="AlphaFoldDB" id="A0A8D8PVL5"/>
<evidence type="ECO:0000256" key="4">
    <source>
        <dbReference type="SAM" id="MobiDB-lite"/>
    </source>
</evidence>
<dbReference type="InterPro" id="IPR011047">
    <property type="entry name" value="Quinoprotein_ADH-like_sf"/>
</dbReference>
<dbReference type="SUPFAM" id="SSF50998">
    <property type="entry name" value="Quinoprotein alcohol dehydrogenase-like"/>
    <property type="match status" value="1"/>
</dbReference>
<dbReference type="Gene3D" id="2.130.10.10">
    <property type="entry name" value="YVTN repeat-like/Quinoprotein amine dehydrogenase"/>
    <property type="match status" value="3"/>
</dbReference>
<sequence length="526" mass="57336">MNLLHEVAVSSDGSGAISVWEPKGGTLLMSYKGASVLNPQAFCLLGNDYVLGVEKGKPMIHAWPVNSQEKAQLRLICPGRITSMEASPDTMYIAVTVETKLHVWQISSGRLLATASSHYQPITVVKWSADSSFIVTGGEDGNVIVWQLSRLICKQTVAFGIPNSSTKGVTGLTEPLHVKSQHSLPVTHVTLSQLGAKSRVATVSHDRTCKIFDLCTGEDLLSLILDTRLTCVAFDTTEDNIYLGTSDGPIKSVSLRQVPRTRDHHIQDSTASPDFIGHEKQVSSVSVSITGLTLLSSSLDESVKIWHTISRQCLRTIQHKGPVFGAFLHLMPPAIHDYDFNPKVLLKSFDKTLEGNADLTLEVLSMDTLSADLDNDLHSAPTNQIASFSNQSVTDQTVSTTTQPNNNTSSASDAKSDSSLQSEIDKLKKINKSLYEFCVKNVLHANPATFAGLSNGVAAAGKKKNKGRQQTGEDVKYREQQTKQLGFKGRKKNAKKNKSSMNGGKKLNFDNTRQRVSTVQDLLNFK</sequence>
<dbReference type="PROSITE" id="PS50294">
    <property type="entry name" value="WD_REPEATS_REGION"/>
    <property type="match status" value="2"/>
</dbReference>
<dbReference type="GO" id="GO:0006261">
    <property type="term" value="P:DNA-templated DNA replication"/>
    <property type="evidence" value="ECO:0007669"/>
    <property type="project" value="TreeGrafter"/>
</dbReference>
<accession>A0A8D8PVL5</accession>
<dbReference type="PANTHER" id="PTHR18763:SF0">
    <property type="entry name" value="WD REPEAT-CONTAINING PROTEIN 18"/>
    <property type="match status" value="1"/>
</dbReference>
<dbReference type="GO" id="GO:0006364">
    <property type="term" value="P:rRNA processing"/>
    <property type="evidence" value="ECO:0007669"/>
    <property type="project" value="TreeGrafter"/>
</dbReference>
<evidence type="ECO:0000256" key="3">
    <source>
        <dbReference type="PROSITE-ProRule" id="PRU00221"/>
    </source>
</evidence>
<feature type="repeat" description="WD" evidence="3">
    <location>
        <begin position="115"/>
        <end position="149"/>
    </location>
</feature>
<dbReference type="EMBL" id="HBUF01037216">
    <property type="protein sequence ID" value="CAG6616882.1"/>
    <property type="molecule type" value="Transcribed_RNA"/>
</dbReference>
<reference evidence="5" key="1">
    <citation type="submission" date="2021-05" db="EMBL/GenBank/DDBJ databases">
        <authorList>
            <person name="Alioto T."/>
            <person name="Alioto T."/>
            <person name="Gomez Garrido J."/>
        </authorList>
    </citation>
    <scope>NUCLEOTIDE SEQUENCE</scope>
</reference>
<evidence type="ECO:0000256" key="2">
    <source>
        <dbReference type="ARBA" id="ARBA00022737"/>
    </source>
</evidence>
<dbReference type="Pfam" id="PF00400">
    <property type="entry name" value="WD40"/>
    <property type="match status" value="3"/>
</dbReference>